<reference evidence="3 4" key="1">
    <citation type="submission" date="2020-12" db="EMBL/GenBank/DDBJ databases">
        <title>Brachybacterium sp. MASK1Z-5, whole genome shotgun sequence.</title>
        <authorList>
            <person name="Tuo L."/>
        </authorList>
    </citation>
    <scope>NUCLEOTIDE SEQUENCE [LARGE SCALE GENOMIC DNA]</scope>
    <source>
        <strain evidence="3 4">MASK1Z-5</strain>
    </source>
</reference>
<gene>
    <name evidence="3" type="ORF">I8D64_05795</name>
</gene>
<proteinExistence type="predicted"/>
<dbReference type="Gene3D" id="1.10.10.2840">
    <property type="entry name" value="PucR C-terminal helix-turn-helix domain"/>
    <property type="match status" value="1"/>
</dbReference>
<dbReference type="EMBL" id="JAEDAJ010000002">
    <property type="protein sequence ID" value="MBK0330913.1"/>
    <property type="molecule type" value="Genomic_DNA"/>
</dbReference>
<accession>A0ABS1B8E2</accession>
<feature type="domain" description="RsbT co-antagonist protein RsbRD N-terminal" evidence="2">
    <location>
        <begin position="22"/>
        <end position="158"/>
    </location>
</feature>
<evidence type="ECO:0000313" key="3">
    <source>
        <dbReference type="EMBL" id="MBK0330913.1"/>
    </source>
</evidence>
<feature type="domain" description="PucR C-terminal helix-turn-helix" evidence="1">
    <location>
        <begin position="310"/>
        <end position="365"/>
    </location>
</feature>
<dbReference type="InterPro" id="IPR051448">
    <property type="entry name" value="CdaR-like_regulators"/>
</dbReference>
<organism evidence="3 4">
    <name type="scientific">Brachybacterium halotolerans</name>
    <dbReference type="NCBI Taxonomy" id="2795215"/>
    <lineage>
        <taxon>Bacteria</taxon>
        <taxon>Bacillati</taxon>
        <taxon>Actinomycetota</taxon>
        <taxon>Actinomycetes</taxon>
        <taxon>Micrococcales</taxon>
        <taxon>Dermabacteraceae</taxon>
        <taxon>Brachybacterium</taxon>
    </lineage>
</organism>
<evidence type="ECO:0000259" key="1">
    <source>
        <dbReference type="Pfam" id="PF13556"/>
    </source>
</evidence>
<dbReference type="InterPro" id="IPR042070">
    <property type="entry name" value="PucR_C-HTH_sf"/>
</dbReference>
<dbReference type="Proteomes" id="UP000612352">
    <property type="component" value="Unassembled WGS sequence"/>
</dbReference>
<dbReference type="InterPro" id="IPR025751">
    <property type="entry name" value="RsbRD_N_dom"/>
</dbReference>
<evidence type="ECO:0000313" key="4">
    <source>
        <dbReference type="Proteomes" id="UP000612352"/>
    </source>
</evidence>
<keyword evidence="4" id="KW-1185">Reference proteome</keyword>
<name>A0ABS1B8E2_9MICO</name>
<dbReference type="Pfam" id="PF13556">
    <property type="entry name" value="HTH_30"/>
    <property type="match status" value="1"/>
</dbReference>
<dbReference type="InterPro" id="IPR025736">
    <property type="entry name" value="PucR_C-HTH_dom"/>
</dbReference>
<dbReference type="PANTHER" id="PTHR33744">
    <property type="entry name" value="CARBOHYDRATE DIACID REGULATOR"/>
    <property type="match status" value="1"/>
</dbReference>
<dbReference type="RefSeq" id="WP_200501555.1">
    <property type="nucleotide sequence ID" value="NZ_JAEDAJ010000002.1"/>
</dbReference>
<comment type="caution">
    <text evidence="3">The sequence shown here is derived from an EMBL/GenBank/DDBJ whole genome shotgun (WGS) entry which is preliminary data.</text>
</comment>
<protein>
    <submittedName>
        <fullName evidence="3">Helix-turn-helix domain-containing protein</fullName>
    </submittedName>
</protein>
<dbReference type="PANTHER" id="PTHR33744:SF7">
    <property type="entry name" value="PUCR FAMILY TRANSCRIPTIONAL REGULATOR"/>
    <property type="match status" value="1"/>
</dbReference>
<dbReference type="Pfam" id="PF14361">
    <property type="entry name" value="RsbRD_N"/>
    <property type="match status" value="1"/>
</dbReference>
<sequence length="375" mass="40744">MIAPPRPVLDGVLNALARAHEELVDLTCTRIHDELASYAYVDASALAEAVGRNLRTALTALRTSRVPDPEELSDAAQTARERFLADIPVEEIVRGFRISIALIHERFVDLAISQQLSAAQSVAGVRVMWGVADAFTTRIITEYHDLEVDSALHDAQRRMAVVRDLLAGVPRRGMLEPRTEYAAIRCAVPEGAPAEQMRRHLQRSGSLPEARAHVVTDGSSCFGIVAGRPADPGAPVGLGPFGPPDQLPVSDRTAKDALHLAHDLGRDGVQSIEDLGWRLALAARPDVRRHYAQRLLDPIVDQGRFGAEVLAAVDAWIRSGQSIPRTAERLVVHPNTVRYRLRRFEALTGADLADPDDVTGARCAIELGSPDVPSL</sequence>
<evidence type="ECO:0000259" key="2">
    <source>
        <dbReference type="Pfam" id="PF14361"/>
    </source>
</evidence>